<dbReference type="EMBL" id="JACVVK020000173">
    <property type="protein sequence ID" value="KAK7486765.1"/>
    <property type="molecule type" value="Genomic_DNA"/>
</dbReference>
<dbReference type="AlphaFoldDB" id="A0ABD0KHT2"/>
<name>A0ABD0KHT2_9CAEN</name>
<reference evidence="1 2" key="1">
    <citation type="journal article" date="2023" name="Sci. Data">
        <title>Genome assembly of the Korean intertidal mud-creeper Batillaria attramentaria.</title>
        <authorList>
            <person name="Patra A.K."/>
            <person name="Ho P.T."/>
            <person name="Jun S."/>
            <person name="Lee S.J."/>
            <person name="Kim Y."/>
            <person name="Won Y.J."/>
        </authorList>
    </citation>
    <scope>NUCLEOTIDE SEQUENCE [LARGE SCALE GENOMIC DNA]</scope>
    <source>
        <strain evidence="1">Wonlab-2016</strain>
    </source>
</reference>
<evidence type="ECO:0000313" key="1">
    <source>
        <dbReference type="EMBL" id="KAK7486765.1"/>
    </source>
</evidence>
<sequence>RPSGLKWPACPSHCQACSISGATETEPDCTQHAYHPPPCRAPPFPPPPHSIGRTR</sequence>
<organism evidence="1 2">
    <name type="scientific">Batillaria attramentaria</name>
    <dbReference type="NCBI Taxonomy" id="370345"/>
    <lineage>
        <taxon>Eukaryota</taxon>
        <taxon>Metazoa</taxon>
        <taxon>Spiralia</taxon>
        <taxon>Lophotrochozoa</taxon>
        <taxon>Mollusca</taxon>
        <taxon>Gastropoda</taxon>
        <taxon>Caenogastropoda</taxon>
        <taxon>Sorbeoconcha</taxon>
        <taxon>Cerithioidea</taxon>
        <taxon>Batillariidae</taxon>
        <taxon>Batillaria</taxon>
    </lineage>
</organism>
<protein>
    <submittedName>
        <fullName evidence="1">Uncharacterized protein</fullName>
    </submittedName>
</protein>
<keyword evidence="2" id="KW-1185">Reference proteome</keyword>
<evidence type="ECO:0000313" key="2">
    <source>
        <dbReference type="Proteomes" id="UP001519460"/>
    </source>
</evidence>
<proteinExistence type="predicted"/>
<gene>
    <name evidence="1" type="ORF">BaRGS_00021912</name>
</gene>
<comment type="caution">
    <text evidence="1">The sequence shown here is derived from an EMBL/GenBank/DDBJ whole genome shotgun (WGS) entry which is preliminary data.</text>
</comment>
<accession>A0ABD0KHT2</accession>
<dbReference type="Proteomes" id="UP001519460">
    <property type="component" value="Unassembled WGS sequence"/>
</dbReference>
<feature type="non-terminal residue" evidence="1">
    <location>
        <position position="1"/>
    </location>
</feature>